<keyword evidence="1" id="KW-0472">Membrane</keyword>
<name>A0ABT2F8A0_9STRE</name>
<evidence type="ECO:0000313" key="3">
    <source>
        <dbReference type="Proteomes" id="UP001206548"/>
    </source>
</evidence>
<proteinExistence type="predicted"/>
<organism evidence="2 3">
    <name type="scientific">Streptococcus sciuri</name>
    <dbReference type="NCBI Taxonomy" id="2973939"/>
    <lineage>
        <taxon>Bacteria</taxon>
        <taxon>Bacillati</taxon>
        <taxon>Bacillota</taxon>
        <taxon>Bacilli</taxon>
        <taxon>Lactobacillales</taxon>
        <taxon>Streptococcaceae</taxon>
        <taxon>Streptococcus</taxon>
    </lineage>
</organism>
<comment type="caution">
    <text evidence="2">The sequence shown here is derived from an EMBL/GenBank/DDBJ whole genome shotgun (WGS) entry which is preliminary data.</text>
</comment>
<dbReference type="EMBL" id="JANUXX010000003">
    <property type="protein sequence ID" value="MCS4488070.1"/>
    <property type="molecule type" value="Genomic_DNA"/>
</dbReference>
<sequence length="122" mass="14292">MFTFISVLLAYMDRHILINIKTSQQKGLVFWRSFLAYFLVFTLSVTTIFLTFYLLLQGLFTQQLIYYLGALLILGVAFFITYQLILYTPAVFKNCTFMIGYALVRVIKSHHQRKTKKKAKVD</sequence>
<keyword evidence="3" id="KW-1185">Reference proteome</keyword>
<evidence type="ECO:0000313" key="2">
    <source>
        <dbReference type="EMBL" id="MCS4488070.1"/>
    </source>
</evidence>
<dbReference type="RefSeq" id="WP_259137811.1">
    <property type="nucleotide sequence ID" value="NZ_JANUXX010000003.1"/>
</dbReference>
<feature type="transmembrane region" description="Helical" evidence="1">
    <location>
        <begin position="34"/>
        <end position="55"/>
    </location>
</feature>
<keyword evidence="1" id="KW-1133">Transmembrane helix</keyword>
<feature type="transmembrane region" description="Helical" evidence="1">
    <location>
        <begin position="64"/>
        <end position="85"/>
    </location>
</feature>
<reference evidence="2 3" key="1">
    <citation type="journal article" date="2023" name="Int. J. Syst. Evol. Microbiol.">
        <title>Streptococcus sciuri sp. nov., Staphylococcus marylandisciuri sp. nov. and Staphylococcus americanisciuri sp. nov., isolated from faeces of eastern grey squirrel (Sciurus carolinensis).</title>
        <authorList>
            <person name="Volokhov D.V."/>
            <person name="Zagorodnyaya T.A."/>
            <person name="Furtak V.A."/>
            <person name="Nattanmai G."/>
            <person name="Randall L."/>
            <person name="Jose S."/>
            <person name="Gao Y."/>
            <person name="Eisenberg T."/>
            <person name="Delmonte P."/>
            <person name="Blom J."/>
            <person name="Mitchell K.K."/>
        </authorList>
    </citation>
    <scope>NUCLEOTIDE SEQUENCE [LARGE SCALE GENOMIC DNA]</scope>
    <source>
        <strain evidence="2 3">SQ9-PEA</strain>
    </source>
</reference>
<protein>
    <submittedName>
        <fullName evidence="2">Uncharacterized protein</fullName>
    </submittedName>
</protein>
<accession>A0ABT2F8A0</accession>
<gene>
    <name evidence="2" type="ORF">NXS10_03705</name>
</gene>
<evidence type="ECO:0000256" key="1">
    <source>
        <dbReference type="SAM" id="Phobius"/>
    </source>
</evidence>
<dbReference type="Proteomes" id="UP001206548">
    <property type="component" value="Unassembled WGS sequence"/>
</dbReference>
<feature type="transmembrane region" description="Helical" evidence="1">
    <location>
        <begin position="91"/>
        <end position="107"/>
    </location>
</feature>
<keyword evidence="1" id="KW-0812">Transmembrane</keyword>